<dbReference type="Pfam" id="PF01965">
    <property type="entry name" value="DJ-1_PfpI"/>
    <property type="match status" value="1"/>
</dbReference>
<dbReference type="PANTHER" id="PTHR43130:SF7">
    <property type="entry name" value="DJ-1_PFPI DOMAIN-CONTAINING PROTEIN"/>
    <property type="match status" value="1"/>
</dbReference>
<dbReference type="InterPro" id="IPR029062">
    <property type="entry name" value="Class_I_gatase-like"/>
</dbReference>
<protein>
    <recommendedName>
        <fullName evidence="1">DJ-1/PfpI domain-containing protein</fullName>
    </recommendedName>
</protein>
<dbReference type="OrthoDB" id="543156at2759"/>
<name>A0A507AJ47_9PEZI</name>
<dbReference type="RefSeq" id="XP_030988478.1">
    <property type="nucleotide sequence ID" value="XM_031136433.1"/>
</dbReference>
<dbReference type="EMBL" id="SKBQ01000009">
    <property type="protein sequence ID" value="TPX06767.1"/>
    <property type="molecule type" value="Genomic_DNA"/>
</dbReference>
<dbReference type="GeneID" id="41969710"/>
<dbReference type="InterPro" id="IPR002818">
    <property type="entry name" value="DJ-1/PfpI"/>
</dbReference>
<dbReference type="InParanoid" id="A0A507AJ47"/>
<dbReference type="AlphaFoldDB" id="A0A507AJ47"/>
<keyword evidence="3" id="KW-1185">Reference proteome</keyword>
<feature type="domain" description="DJ-1/PfpI" evidence="1">
    <location>
        <begin position="54"/>
        <end position="184"/>
    </location>
</feature>
<gene>
    <name evidence="2" type="ORF">E0L32_002263</name>
</gene>
<dbReference type="InterPro" id="IPR052158">
    <property type="entry name" value="INH-QAR"/>
</dbReference>
<accession>A0A507AJ47</accession>
<dbReference type="SUPFAM" id="SSF52317">
    <property type="entry name" value="Class I glutamine amidotransferase-like"/>
    <property type="match status" value="1"/>
</dbReference>
<reference evidence="2 3" key="1">
    <citation type="submission" date="2019-06" db="EMBL/GenBank/DDBJ databases">
        <title>Draft genome sequence of the filamentous fungus Phialemoniopsis curvata isolated from diesel fuel.</title>
        <authorList>
            <person name="Varaljay V.A."/>
            <person name="Lyon W.J."/>
            <person name="Crouch A.L."/>
            <person name="Drake C.E."/>
            <person name="Hollomon J.M."/>
            <person name="Nadeau L.J."/>
            <person name="Nunn H.S."/>
            <person name="Stevenson B.S."/>
            <person name="Bojanowski C.L."/>
            <person name="Crookes-Goodson W.J."/>
        </authorList>
    </citation>
    <scope>NUCLEOTIDE SEQUENCE [LARGE SCALE GENOMIC DNA]</scope>
    <source>
        <strain evidence="2 3">D216</strain>
    </source>
</reference>
<comment type="caution">
    <text evidence="2">The sequence shown here is derived from an EMBL/GenBank/DDBJ whole genome shotgun (WGS) entry which is preliminary data.</text>
</comment>
<dbReference type="Proteomes" id="UP000319257">
    <property type="component" value="Unassembled WGS sequence"/>
</dbReference>
<evidence type="ECO:0000259" key="1">
    <source>
        <dbReference type="Pfam" id="PF01965"/>
    </source>
</evidence>
<evidence type="ECO:0000313" key="3">
    <source>
        <dbReference type="Proteomes" id="UP000319257"/>
    </source>
</evidence>
<evidence type="ECO:0000313" key="2">
    <source>
        <dbReference type="EMBL" id="TPX06767.1"/>
    </source>
</evidence>
<proteinExistence type="predicted"/>
<organism evidence="2 3">
    <name type="scientific">Thyridium curvatum</name>
    <dbReference type="NCBI Taxonomy" id="1093900"/>
    <lineage>
        <taxon>Eukaryota</taxon>
        <taxon>Fungi</taxon>
        <taxon>Dikarya</taxon>
        <taxon>Ascomycota</taxon>
        <taxon>Pezizomycotina</taxon>
        <taxon>Sordariomycetes</taxon>
        <taxon>Sordariomycetidae</taxon>
        <taxon>Thyridiales</taxon>
        <taxon>Thyridiaceae</taxon>
        <taxon>Thyridium</taxon>
    </lineage>
</organism>
<sequence>MATKAGPVRIGVFIPAETQLLDLACVDVLAMMSKQYLSAITELPRATVDAAPSVEVVYVTSAAAALFVTLTAGMTVRATHDLSHADVQPGRLDVLLVPGPDPSSTFEKDVLDFLRGHYENPGTDVLSVCTGILLCGAAGIIEGKRVCGPRGMQDVLRKRFPGARFEGEKYRWLQDGNLWTSGTYTPTMHSALINTP</sequence>
<dbReference type="PANTHER" id="PTHR43130">
    <property type="entry name" value="ARAC-FAMILY TRANSCRIPTIONAL REGULATOR"/>
    <property type="match status" value="1"/>
</dbReference>
<dbReference type="Gene3D" id="3.40.50.880">
    <property type="match status" value="1"/>
</dbReference>